<dbReference type="InterPro" id="IPR036390">
    <property type="entry name" value="WH_DNA-bd_sf"/>
</dbReference>
<dbReference type="InterPro" id="IPR039422">
    <property type="entry name" value="MarR/SlyA-like"/>
</dbReference>
<dbReference type="Proteomes" id="UP000058446">
    <property type="component" value="Chromosome"/>
</dbReference>
<dbReference type="PANTHER" id="PTHR33164">
    <property type="entry name" value="TRANSCRIPTIONAL REGULATOR, MARR FAMILY"/>
    <property type="match status" value="1"/>
</dbReference>
<dbReference type="GO" id="GO:0006950">
    <property type="term" value="P:response to stress"/>
    <property type="evidence" value="ECO:0007669"/>
    <property type="project" value="TreeGrafter"/>
</dbReference>
<keyword evidence="2" id="KW-0238">DNA-binding</keyword>
<dbReference type="SUPFAM" id="SSF46785">
    <property type="entry name" value="Winged helix' DNA-binding domain"/>
    <property type="match status" value="1"/>
</dbReference>
<gene>
    <name evidence="6" type="ORF">CLAC_11025</name>
</gene>
<evidence type="ECO:0000256" key="2">
    <source>
        <dbReference type="ARBA" id="ARBA00023125"/>
    </source>
</evidence>
<dbReference type="PANTHER" id="PTHR33164:SF57">
    <property type="entry name" value="MARR-FAMILY TRANSCRIPTIONAL REGULATOR"/>
    <property type="match status" value="1"/>
</dbReference>
<reference evidence="6 7" key="1">
    <citation type="submission" date="2013-10" db="EMBL/GenBank/DDBJ databases">
        <title>Complete genome sequence of Corynebacterium lactis DSM 45799(T), isolated from raw cow milk.</title>
        <authorList>
            <person name="Ruckert C."/>
            <person name="Albersmeier A."/>
            <person name="Lipski A."/>
            <person name="Kalinowski J."/>
        </authorList>
    </citation>
    <scope>NUCLEOTIDE SEQUENCE [LARGE SCALE GENOMIC DNA]</scope>
    <source>
        <strain evidence="6 7">RW2-5</strain>
    </source>
</reference>
<dbReference type="KEGG" id="clw:CLAC_11025"/>
<dbReference type="PROSITE" id="PS50995">
    <property type="entry name" value="HTH_MARR_2"/>
    <property type="match status" value="1"/>
</dbReference>
<accession>A0A0K2H254</accession>
<keyword evidence="7" id="KW-1185">Reference proteome</keyword>
<evidence type="ECO:0000313" key="6">
    <source>
        <dbReference type="EMBL" id="ALA68117.1"/>
    </source>
</evidence>
<organism evidence="6 7">
    <name type="scientific">Corynebacterium lactis RW2-5</name>
    <dbReference type="NCBI Taxonomy" id="1408189"/>
    <lineage>
        <taxon>Bacteria</taxon>
        <taxon>Bacillati</taxon>
        <taxon>Actinomycetota</taxon>
        <taxon>Actinomycetes</taxon>
        <taxon>Mycobacteriales</taxon>
        <taxon>Corynebacteriaceae</taxon>
        <taxon>Corynebacterium</taxon>
    </lineage>
</organism>
<dbReference type="OrthoDB" id="4947868at2"/>
<evidence type="ECO:0000256" key="4">
    <source>
        <dbReference type="SAM" id="MobiDB-lite"/>
    </source>
</evidence>
<protein>
    <submittedName>
        <fullName evidence="6">MarR family transcriptional regulator</fullName>
    </submittedName>
</protein>
<keyword evidence="1" id="KW-0805">Transcription regulation</keyword>
<evidence type="ECO:0000256" key="3">
    <source>
        <dbReference type="ARBA" id="ARBA00023163"/>
    </source>
</evidence>
<feature type="region of interest" description="Disordered" evidence="4">
    <location>
        <begin position="1"/>
        <end position="31"/>
    </location>
</feature>
<evidence type="ECO:0000313" key="7">
    <source>
        <dbReference type="Proteomes" id="UP000058446"/>
    </source>
</evidence>
<keyword evidence="3" id="KW-0804">Transcription</keyword>
<dbReference type="STRING" id="1408189.CLAC_11025"/>
<dbReference type="InterPro" id="IPR023187">
    <property type="entry name" value="Tscrpt_reg_MarR-type_CS"/>
</dbReference>
<dbReference type="PROSITE" id="PS01117">
    <property type="entry name" value="HTH_MARR_1"/>
    <property type="match status" value="1"/>
</dbReference>
<dbReference type="SMART" id="SM00347">
    <property type="entry name" value="HTH_MARR"/>
    <property type="match status" value="1"/>
</dbReference>
<evidence type="ECO:0000259" key="5">
    <source>
        <dbReference type="PROSITE" id="PS50995"/>
    </source>
</evidence>
<dbReference type="InterPro" id="IPR000835">
    <property type="entry name" value="HTH_MarR-typ"/>
</dbReference>
<dbReference type="Pfam" id="PF12802">
    <property type="entry name" value="MarR_2"/>
    <property type="match status" value="1"/>
</dbReference>
<dbReference type="RefSeq" id="WP_053412924.1">
    <property type="nucleotide sequence ID" value="NZ_CP006841.1"/>
</dbReference>
<dbReference type="GO" id="GO:0003700">
    <property type="term" value="F:DNA-binding transcription factor activity"/>
    <property type="evidence" value="ECO:0007669"/>
    <property type="project" value="InterPro"/>
</dbReference>
<proteinExistence type="predicted"/>
<dbReference type="PATRIC" id="fig|1408189.4.peg.2220"/>
<evidence type="ECO:0000256" key="1">
    <source>
        <dbReference type="ARBA" id="ARBA00023015"/>
    </source>
</evidence>
<dbReference type="EMBL" id="CP006841">
    <property type="protein sequence ID" value="ALA68117.1"/>
    <property type="molecule type" value="Genomic_DNA"/>
</dbReference>
<dbReference type="AlphaFoldDB" id="A0A0K2H254"/>
<dbReference type="InterPro" id="IPR036388">
    <property type="entry name" value="WH-like_DNA-bd_sf"/>
</dbReference>
<name>A0A0K2H254_9CORY</name>
<feature type="domain" description="HTH marR-type" evidence="5">
    <location>
        <begin position="29"/>
        <end position="172"/>
    </location>
</feature>
<dbReference type="Gene3D" id="1.10.10.10">
    <property type="entry name" value="Winged helix-like DNA-binding domain superfamily/Winged helix DNA-binding domain"/>
    <property type="match status" value="1"/>
</dbReference>
<sequence length="191" mass="21872">MTSSHSPKFSATSERISNLGDSREHDRDTAEFDESLRQSVQKISIGLYDFLASTRRLGERPNARMDISQSEMEVLHFISTHPGCGVSDIARLRFLRPSNVSATVRRLLDNGLIKRENNAKDRRAQNLYVSEDGQEMLGQLIDHWGDMVYQIVRTMSSKDIRSLIKALPSLLKLAEHSESFVEEHQRRQEPF</sequence>
<dbReference type="GO" id="GO:0003677">
    <property type="term" value="F:DNA binding"/>
    <property type="evidence" value="ECO:0007669"/>
    <property type="project" value="UniProtKB-KW"/>
</dbReference>
<feature type="compositionally biased region" description="Polar residues" evidence="4">
    <location>
        <begin position="1"/>
        <end position="20"/>
    </location>
</feature>
<feature type="compositionally biased region" description="Basic and acidic residues" evidence="4">
    <location>
        <begin position="21"/>
        <end position="31"/>
    </location>
</feature>